<dbReference type="RefSeq" id="WP_061169661.1">
    <property type="nucleotide sequence ID" value="NZ_FCOA02000016.1"/>
</dbReference>
<comment type="caution">
    <text evidence="2">The sequence shown here is derived from an EMBL/GenBank/DDBJ whole genome shotgun (WGS) entry which is preliminary data.</text>
</comment>
<dbReference type="OrthoDB" id="8393979at2"/>
<dbReference type="InterPro" id="IPR021125">
    <property type="entry name" value="DUF2127"/>
</dbReference>
<keyword evidence="1" id="KW-1133">Transmembrane helix</keyword>
<sequence>MTAFLAQKRLHLVFIFGLWCKALLAIPEVIAGVATLVVSRDGLLAFVVWVTDDDFGEGQHGLLAGFLFHTVQHLSIGTQKFAAIYLLGHGTLKLWLIVGLLRKKVWYFPVAIAIFTLFVAYQSYRYTMTHSPWLIFITGLDLVIIALTWHEYRELRGQ</sequence>
<reference evidence="2" key="1">
    <citation type="submission" date="2016-01" db="EMBL/GenBank/DDBJ databases">
        <authorList>
            <person name="Peeters C."/>
        </authorList>
    </citation>
    <scope>NUCLEOTIDE SEQUENCE</scope>
    <source>
        <strain evidence="2">LMG 29322</strain>
    </source>
</reference>
<organism evidence="2 3">
    <name type="scientific">Caballeronia hypogeia</name>
    <dbReference type="NCBI Taxonomy" id="1777140"/>
    <lineage>
        <taxon>Bacteria</taxon>
        <taxon>Pseudomonadati</taxon>
        <taxon>Pseudomonadota</taxon>
        <taxon>Betaproteobacteria</taxon>
        <taxon>Burkholderiales</taxon>
        <taxon>Burkholderiaceae</taxon>
        <taxon>Caballeronia</taxon>
    </lineage>
</organism>
<gene>
    <name evidence="2" type="ORF">AWB79_04538</name>
</gene>
<dbReference type="EMBL" id="FCOA02000016">
    <property type="protein sequence ID" value="SAK75950.1"/>
    <property type="molecule type" value="Genomic_DNA"/>
</dbReference>
<dbReference type="Pfam" id="PF09900">
    <property type="entry name" value="DUF2127"/>
    <property type="match status" value="1"/>
</dbReference>
<dbReference type="STRING" id="1777140.AWB79_04538"/>
<feature type="transmembrane region" description="Helical" evidence="1">
    <location>
        <begin position="81"/>
        <end position="98"/>
    </location>
</feature>
<dbReference type="Proteomes" id="UP000054851">
    <property type="component" value="Unassembled WGS sequence"/>
</dbReference>
<feature type="transmembrane region" description="Helical" evidence="1">
    <location>
        <begin position="105"/>
        <end position="124"/>
    </location>
</feature>
<dbReference type="AlphaFoldDB" id="A0A158C124"/>
<evidence type="ECO:0000256" key="1">
    <source>
        <dbReference type="SAM" id="Phobius"/>
    </source>
</evidence>
<accession>A0A158C124</accession>
<keyword evidence="1" id="KW-0472">Membrane</keyword>
<protein>
    <recommendedName>
        <fullName evidence="4">DUF2127 domain-containing protein</fullName>
    </recommendedName>
</protein>
<keyword evidence="1" id="KW-0812">Transmembrane</keyword>
<evidence type="ECO:0000313" key="3">
    <source>
        <dbReference type="Proteomes" id="UP000054851"/>
    </source>
</evidence>
<evidence type="ECO:0000313" key="2">
    <source>
        <dbReference type="EMBL" id="SAK75950.1"/>
    </source>
</evidence>
<evidence type="ECO:0008006" key="4">
    <source>
        <dbReference type="Google" id="ProtNLM"/>
    </source>
</evidence>
<name>A0A158C124_9BURK</name>
<feature type="transmembrane region" description="Helical" evidence="1">
    <location>
        <begin position="130"/>
        <end position="149"/>
    </location>
</feature>
<keyword evidence="3" id="KW-1185">Reference proteome</keyword>
<proteinExistence type="predicted"/>
<feature type="transmembrane region" description="Helical" evidence="1">
    <location>
        <begin position="12"/>
        <end position="38"/>
    </location>
</feature>